<name>A0A817UUZ8_9BILA</name>
<sequence>MIIDNEKYFTFSGVEMPSIAGFYSSGKENTPSDVKYKSKRQFKSKILVSLALSSTGTSTPYIERTKGPAVDADVYICKFLTKLIKFINKYHINDKYIFWPDLAGSHYANKTTDWLNERKVSFVPKDVNPPNVPKARPIEDFCGVLA</sequence>
<accession>A0A817UUZ8</accession>
<gene>
    <name evidence="4" type="ORF">FME351_LOCUS13864</name>
    <name evidence="2" type="ORF">GRG538_LOCUS3621</name>
    <name evidence="7" type="ORF">HFQ381_LOCUS6994</name>
    <name evidence="5" type="ORF">KIK155_LOCUS23982</name>
    <name evidence="3" type="ORF">LUA448_LOCUS18323</name>
    <name evidence="9" type="ORF">QYT958_LOCUS6416</name>
    <name evidence="1" type="ORF">TIS948_LOCUS21352</name>
    <name evidence="10" type="ORF">TOA249_LOCUS11670</name>
    <name evidence="8" type="ORF">TSG867_LOCUS12120</name>
    <name evidence="6" type="ORF">UJA718_LOCUS2648</name>
</gene>
<dbReference type="EMBL" id="CAJOBP010000184">
    <property type="protein sequence ID" value="CAF4137135.1"/>
    <property type="molecule type" value="Genomic_DNA"/>
</dbReference>
<dbReference type="EMBL" id="CAJOBQ010000602">
    <property type="protein sequence ID" value="CAF4388792.1"/>
    <property type="molecule type" value="Genomic_DNA"/>
</dbReference>
<dbReference type="EMBL" id="CAJNYV010004241">
    <property type="protein sequence ID" value="CAF3660037.1"/>
    <property type="molecule type" value="Genomic_DNA"/>
</dbReference>
<dbReference type="GO" id="GO:0003676">
    <property type="term" value="F:nucleic acid binding"/>
    <property type="evidence" value="ECO:0007669"/>
    <property type="project" value="InterPro"/>
</dbReference>
<dbReference type="Proteomes" id="UP000663833">
    <property type="component" value="Unassembled WGS sequence"/>
</dbReference>
<dbReference type="OrthoDB" id="10025891at2759"/>
<dbReference type="EMBL" id="CAJNYD010002277">
    <property type="protein sequence ID" value="CAF3408967.1"/>
    <property type="molecule type" value="Genomic_DNA"/>
</dbReference>
<dbReference type="Proteomes" id="UP000663869">
    <property type="component" value="Unassembled WGS sequence"/>
</dbReference>
<evidence type="ECO:0000313" key="12">
    <source>
        <dbReference type="Proteomes" id="UP000663873"/>
    </source>
</evidence>
<organism evidence="1 11">
    <name type="scientific">Rotaria socialis</name>
    <dbReference type="NCBI Taxonomy" id="392032"/>
    <lineage>
        <taxon>Eukaryota</taxon>
        <taxon>Metazoa</taxon>
        <taxon>Spiralia</taxon>
        <taxon>Gnathifera</taxon>
        <taxon>Rotifera</taxon>
        <taxon>Eurotatoria</taxon>
        <taxon>Bdelloidea</taxon>
        <taxon>Philodinida</taxon>
        <taxon>Philodinidae</taxon>
        <taxon>Rotaria</taxon>
    </lineage>
</organism>
<dbReference type="EMBL" id="CAJOBS010000641">
    <property type="protein sequence ID" value="CAF4616618.1"/>
    <property type="molecule type" value="Genomic_DNA"/>
</dbReference>
<dbReference type="Proteomes" id="UP000663851">
    <property type="component" value="Unassembled WGS sequence"/>
</dbReference>
<dbReference type="InterPro" id="IPR036397">
    <property type="entry name" value="RNaseH_sf"/>
</dbReference>
<dbReference type="Proteomes" id="UP000663838">
    <property type="component" value="Unassembled WGS sequence"/>
</dbReference>
<dbReference type="EMBL" id="CAJOBR010000570">
    <property type="protein sequence ID" value="CAF4524297.1"/>
    <property type="molecule type" value="Genomic_DNA"/>
</dbReference>
<keyword evidence="12" id="KW-1185">Reference proteome</keyword>
<dbReference type="Proteomes" id="UP000663872">
    <property type="component" value="Unassembled WGS sequence"/>
</dbReference>
<dbReference type="Proteomes" id="UP000663862">
    <property type="component" value="Unassembled WGS sequence"/>
</dbReference>
<dbReference type="EMBL" id="CAJOBO010000326">
    <property type="protein sequence ID" value="CAF4193431.1"/>
    <property type="molecule type" value="Genomic_DNA"/>
</dbReference>
<evidence type="ECO:0000313" key="3">
    <source>
        <dbReference type="EMBL" id="CAF3408967.1"/>
    </source>
</evidence>
<dbReference type="Gene3D" id="3.30.420.10">
    <property type="entry name" value="Ribonuclease H-like superfamily/Ribonuclease H"/>
    <property type="match status" value="1"/>
</dbReference>
<dbReference type="EMBL" id="CAJNYT010000128">
    <property type="protein sequence ID" value="CAF3331604.1"/>
    <property type="molecule type" value="Genomic_DNA"/>
</dbReference>
<evidence type="ECO:0000313" key="6">
    <source>
        <dbReference type="EMBL" id="CAF4137135.1"/>
    </source>
</evidence>
<comment type="caution">
    <text evidence="1">The sequence shown here is derived from an EMBL/GenBank/DDBJ whole genome shotgun (WGS) entry which is preliminary data.</text>
</comment>
<evidence type="ECO:0000313" key="8">
    <source>
        <dbReference type="EMBL" id="CAF4388792.1"/>
    </source>
</evidence>
<evidence type="ECO:0000313" key="5">
    <source>
        <dbReference type="EMBL" id="CAF3660037.1"/>
    </source>
</evidence>
<evidence type="ECO:0000313" key="9">
    <source>
        <dbReference type="EMBL" id="CAF4524297.1"/>
    </source>
</evidence>
<dbReference type="Proteomes" id="UP000663825">
    <property type="component" value="Unassembled WGS sequence"/>
</dbReference>
<evidence type="ECO:0000313" key="2">
    <source>
        <dbReference type="EMBL" id="CAF3331604.1"/>
    </source>
</evidence>
<evidence type="ECO:0008006" key="13">
    <source>
        <dbReference type="Google" id="ProtNLM"/>
    </source>
</evidence>
<evidence type="ECO:0000313" key="4">
    <source>
        <dbReference type="EMBL" id="CAF3457771.1"/>
    </source>
</evidence>
<evidence type="ECO:0000313" key="1">
    <source>
        <dbReference type="EMBL" id="CAF3331247.1"/>
    </source>
</evidence>
<dbReference type="Proteomes" id="UP000663873">
    <property type="component" value="Unassembled WGS sequence"/>
</dbReference>
<dbReference type="AlphaFoldDB" id="A0A817UUZ8"/>
<proteinExistence type="predicted"/>
<evidence type="ECO:0000313" key="10">
    <source>
        <dbReference type="EMBL" id="CAF4616618.1"/>
    </source>
</evidence>
<evidence type="ECO:0000313" key="11">
    <source>
        <dbReference type="Proteomes" id="UP000663825"/>
    </source>
</evidence>
<protein>
    <recommendedName>
        <fullName evidence="13">Transposase</fullName>
    </recommendedName>
</protein>
<dbReference type="Proteomes" id="UP000663865">
    <property type="component" value="Unassembled WGS sequence"/>
</dbReference>
<dbReference type="Proteomes" id="UP000663848">
    <property type="component" value="Unassembled WGS sequence"/>
</dbReference>
<reference evidence="1" key="1">
    <citation type="submission" date="2021-02" db="EMBL/GenBank/DDBJ databases">
        <authorList>
            <person name="Nowell W R."/>
        </authorList>
    </citation>
    <scope>NUCLEOTIDE SEQUENCE</scope>
</reference>
<dbReference type="EMBL" id="CAJNXB010003661">
    <property type="protein sequence ID" value="CAF3331247.1"/>
    <property type="molecule type" value="Genomic_DNA"/>
</dbReference>
<dbReference type="EMBL" id="CAJNYU010001698">
    <property type="protein sequence ID" value="CAF3457771.1"/>
    <property type="molecule type" value="Genomic_DNA"/>
</dbReference>
<evidence type="ECO:0000313" key="7">
    <source>
        <dbReference type="EMBL" id="CAF4193431.1"/>
    </source>
</evidence>